<dbReference type="CDD" id="cd23081">
    <property type="entry name" value="cpPDZ_EcRseP-like"/>
    <property type="match status" value="1"/>
</dbReference>
<evidence type="ECO:0000259" key="12">
    <source>
        <dbReference type="PROSITE" id="PS50106"/>
    </source>
</evidence>
<evidence type="ECO:0000256" key="7">
    <source>
        <dbReference type="ARBA" id="ARBA00022833"/>
    </source>
</evidence>
<proteinExistence type="inferred from homology"/>
<evidence type="ECO:0000256" key="3">
    <source>
        <dbReference type="ARBA" id="ARBA00007931"/>
    </source>
</evidence>
<evidence type="ECO:0000256" key="4">
    <source>
        <dbReference type="ARBA" id="ARBA00022670"/>
    </source>
</evidence>
<dbReference type="InterPro" id="IPR036034">
    <property type="entry name" value="PDZ_sf"/>
</dbReference>
<organism evidence="13 14">
    <name type="scientific">Terrimicrobium sacchariphilum</name>
    <dbReference type="NCBI Taxonomy" id="690879"/>
    <lineage>
        <taxon>Bacteria</taxon>
        <taxon>Pseudomonadati</taxon>
        <taxon>Verrucomicrobiota</taxon>
        <taxon>Terrimicrobiia</taxon>
        <taxon>Terrimicrobiales</taxon>
        <taxon>Terrimicrobiaceae</taxon>
        <taxon>Terrimicrobium</taxon>
    </lineage>
</organism>
<feature type="transmembrane region" description="Helical" evidence="11">
    <location>
        <begin position="421"/>
        <end position="442"/>
    </location>
</feature>
<dbReference type="Proteomes" id="UP000076023">
    <property type="component" value="Unassembled WGS sequence"/>
</dbReference>
<dbReference type="Gene3D" id="2.30.42.10">
    <property type="match status" value="2"/>
</dbReference>
<dbReference type="GO" id="GO:0016020">
    <property type="term" value="C:membrane"/>
    <property type="evidence" value="ECO:0007669"/>
    <property type="project" value="UniProtKB-SubCell"/>
</dbReference>
<keyword evidence="5 11" id="KW-0812">Transmembrane</keyword>
<dbReference type="SMART" id="SM00228">
    <property type="entry name" value="PDZ"/>
    <property type="match status" value="2"/>
</dbReference>
<dbReference type="Pfam" id="PF02163">
    <property type="entry name" value="Peptidase_M50"/>
    <property type="match status" value="1"/>
</dbReference>
<dbReference type="InterPro" id="IPR041489">
    <property type="entry name" value="PDZ_6"/>
</dbReference>
<comment type="subcellular location">
    <subcellularLocation>
        <location evidence="2">Membrane</location>
        <topology evidence="2">Multi-pass membrane protein</topology>
    </subcellularLocation>
</comment>
<keyword evidence="11" id="KW-0479">Metal-binding</keyword>
<accession>A0A146G3R1</accession>
<evidence type="ECO:0000256" key="8">
    <source>
        <dbReference type="ARBA" id="ARBA00022989"/>
    </source>
</evidence>
<dbReference type="PANTHER" id="PTHR42837">
    <property type="entry name" value="REGULATOR OF SIGMA-E PROTEASE RSEP"/>
    <property type="match status" value="1"/>
</dbReference>
<keyword evidence="14" id="KW-1185">Reference proteome</keyword>
<dbReference type="EC" id="3.4.24.-" evidence="11"/>
<evidence type="ECO:0000256" key="10">
    <source>
        <dbReference type="ARBA" id="ARBA00023136"/>
    </source>
</evidence>
<dbReference type="GO" id="GO:0046872">
    <property type="term" value="F:metal ion binding"/>
    <property type="evidence" value="ECO:0007669"/>
    <property type="project" value="UniProtKB-KW"/>
</dbReference>
<name>A0A146G3R1_TERSA</name>
<dbReference type="FunCoup" id="A0A146G3R1">
    <property type="interactions" value="445"/>
</dbReference>
<gene>
    <name evidence="13" type="ORF">TSACC_261</name>
</gene>
<dbReference type="NCBIfam" id="TIGR00054">
    <property type="entry name" value="RIP metalloprotease RseP"/>
    <property type="match status" value="1"/>
</dbReference>
<evidence type="ECO:0000256" key="11">
    <source>
        <dbReference type="RuleBase" id="RU362031"/>
    </source>
</evidence>
<feature type="transmembrane region" description="Helical" evidence="11">
    <location>
        <begin position="104"/>
        <end position="128"/>
    </location>
</feature>
<evidence type="ECO:0000256" key="1">
    <source>
        <dbReference type="ARBA" id="ARBA00001947"/>
    </source>
</evidence>
<keyword evidence="4 13" id="KW-0645">Protease</keyword>
<dbReference type="SUPFAM" id="SSF50156">
    <property type="entry name" value="PDZ domain-like"/>
    <property type="match status" value="2"/>
</dbReference>
<dbReference type="STRING" id="690879.TSACC_261"/>
<evidence type="ECO:0000313" key="14">
    <source>
        <dbReference type="Proteomes" id="UP000076023"/>
    </source>
</evidence>
<comment type="caution">
    <text evidence="13">The sequence shown here is derived from an EMBL/GenBank/DDBJ whole genome shotgun (WGS) entry which is preliminary data.</text>
</comment>
<evidence type="ECO:0000256" key="9">
    <source>
        <dbReference type="ARBA" id="ARBA00023049"/>
    </source>
</evidence>
<reference evidence="14" key="1">
    <citation type="journal article" date="2017" name="Genome Announc.">
        <title>Draft Genome Sequence of Terrimicrobium sacchariphilum NM-5T, a Facultative Anaerobic Soil Bacterium of the Class Spartobacteria.</title>
        <authorList>
            <person name="Qiu Y.L."/>
            <person name="Tourlousse D.M."/>
            <person name="Matsuura N."/>
            <person name="Ohashi A."/>
            <person name="Sekiguchi Y."/>
        </authorList>
    </citation>
    <scope>NUCLEOTIDE SEQUENCE [LARGE SCALE GENOMIC DNA]</scope>
    <source>
        <strain evidence="14">NM-5</strain>
    </source>
</reference>
<dbReference type="AlphaFoldDB" id="A0A146G3R1"/>
<evidence type="ECO:0000256" key="2">
    <source>
        <dbReference type="ARBA" id="ARBA00004141"/>
    </source>
</evidence>
<dbReference type="PROSITE" id="PS50106">
    <property type="entry name" value="PDZ"/>
    <property type="match status" value="1"/>
</dbReference>
<keyword evidence="6 11" id="KW-0378">Hydrolase</keyword>
<dbReference type="InterPro" id="IPR001478">
    <property type="entry name" value="PDZ"/>
</dbReference>
<dbReference type="EMBL" id="BDCO01000002">
    <property type="protein sequence ID" value="GAT31667.1"/>
    <property type="molecule type" value="Genomic_DNA"/>
</dbReference>
<feature type="domain" description="PDZ" evidence="12">
    <location>
        <begin position="140"/>
        <end position="198"/>
    </location>
</feature>
<evidence type="ECO:0000256" key="6">
    <source>
        <dbReference type="ARBA" id="ARBA00022801"/>
    </source>
</evidence>
<dbReference type="GO" id="GO:0006508">
    <property type="term" value="P:proteolysis"/>
    <property type="evidence" value="ECO:0007669"/>
    <property type="project" value="UniProtKB-KW"/>
</dbReference>
<dbReference type="Pfam" id="PF17820">
    <property type="entry name" value="PDZ_6"/>
    <property type="match status" value="2"/>
</dbReference>
<keyword evidence="8 11" id="KW-1133">Transmembrane helix</keyword>
<dbReference type="CDD" id="cd06163">
    <property type="entry name" value="S2P-M50_PDZ_RseP-like"/>
    <property type="match status" value="1"/>
</dbReference>
<keyword evidence="7 11" id="KW-0862">Zinc</keyword>
<dbReference type="GO" id="GO:0004222">
    <property type="term" value="F:metalloendopeptidase activity"/>
    <property type="evidence" value="ECO:0007669"/>
    <property type="project" value="InterPro"/>
</dbReference>
<protein>
    <recommendedName>
        <fullName evidence="11">Zinc metalloprotease</fullName>
        <ecNumber evidence="11">3.4.24.-</ecNumber>
    </recommendedName>
</protein>
<dbReference type="InterPro" id="IPR004387">
    <property type="entry name" value="Pept_M50_Zn"/>
</dbReference>
<keyword evidence="10 11" id="KW-0472">Membrane</keyword>
<dbReference type="InterPro" id="IPR008915">
    <property type="entry name" value="Peptidase_M50"/>
</dbReference>
<dbReference type="PANTHER" id="PTHR42837:SF2">
    <property type="entry name" value="MEMBRANE METALLOPROTEASE ARASP2, CHLOROPLASTIC-RELATED"/>
    <property type="match status" value="1"/>
</dbReference>
<evidence type="ECO:0000313" key="13">
    <source>
        <dbReference type="EMBL" id="GAT31667.1"/>
    </source>
</evidence>
<evidence type="ECO:0000256" key="5">
    <source>
        <dbReference type="ARBA" id="ARBA00022692"/>
    </source>
</evidence>
<sequence>MVLQILKFLFICIEVVLLFNLLILVHELGHFLAARWRGLVVEKFAVWFGKPIWKKTINGVEYRLGSIPAGGFVAIPQLAPMEALEGETENKRANLPPVKPLDKIIVAAAGPAFSIGLAFLMAAIVWVVGKPESESNSTTIGYVAEGGPAAKAGLEVGDKILSVDGHRVSRFLGGTDSVQWRIVRSEGKTIPFVVERDGKDLTIDSGFLKQERAGWQRPSLRQVQIGPEVPAGVGLVVRGSAADKAGFKMNDLITSANGTTITNLAELEPILKANLGKPVNFVVQRDGKDVALTLDLPTADSKTPDAVPNFGIGWGRVFYTHPTPWQQVSDAATSIFRMVGALFSPGSDVKAAHFSGPVGIMRLYYQVFETDYGWQLAIALSVLINVNLGLINLLPFPVLDGGHITLAIIEAIRRKPINVKVLETVQTACAVLLIGFMLYVTFFDVSDFFSSGQKPTAAEKTEK</sequence>
<comment type="cofactor">
    <cofactor evidence="1 11">
        <name>Zn(2+)</name>
        <dbReference type="ChEBI" id="CHEBI:29105"/>
    </cofactor>
</comment>
<dbReference type="InParanoid" id="A0A146G3R1"/>
<keyword evidence="9 11" id="KW-0482">Metalloprotease</keyword>
<feature type="transmembrane region" description="Helical" evidence="11">
    <location>
        <begin position="6"/>
        <end position="25"/>
    </location>
</feature>
<comment type="similarity">
    <text evidence="3 11">Belongs to the peptidase M50B family.</text>
</comment>